<accession>A0A8B9HK02</accession>
<evidence type="ECO:0000313" key="3">
    <source>
        <dbReference type="Proteomes" id="UP000694621"/>
    </source>
</evidence>
<sequence>MDAPDVRKIMTIPCLLSTELALMAIPIAQIVIGAMYLNECPKQHYIPVYLVVCGVFGIVISLLTCLSCQNVICTSINGLISTFTACWFINGSMWIYSIYPPNYNSTLPGEPYCNKTLYQFAFWTTTVGYIVIAVLLVLGCCFLIGLCVHACRK</sequence>
<protein>
    <submittedName>
        <fullName evidence="2">Si:dkey-19b23.12</fullName>
    </submittedName>
</protein>
<reference evidence="2" key="1">
    <citation type="submission" date="2025-08" db="UniProtKB">
        <authorList>
            <consortium name="Ensembl"/>
        </authorList>
    </citation>
    <scope>IDENTIFICATION</scope>
</reference>
<keyword evidence="1" id="KW-1133">Transmembrane helix</keyword>
<keyword evidence="1" id="KW-0812">Transmembrane</keyword>
<dbReference type="AlphaFoldDB" id="A0A8B9HK02"/>
<proteinExistence type="predicted"/>
<dbReference type="InterPro" id="IPR040350">
    <property type="entry name" value="TMEM272"/>
</dbReference>
<dbReference type="Proteomes" id="UP000694621">
    <property type="component" value="Unplaced"/>
</dbReference>
<dbReference type="PANTHER" id="PTHR33444:SF2">
    <property type="entry name" value="MARVEL DOMAIN-CONTAINING PROTEIN"/>
    <property type="match status" value="1"/>
</dbReference>
<keyword evidence="1" id="KW-0472">Membrane</keyword>
<feature type="transmembrane region" description="Helical" evidence="1">
    <location>
        <begin position="12"/>
        <end position="36"/>
    </location>
</feature>
<dbReference type="OMA" id="ICTSING"/>
<dbReference type="OrthoDB" id="6157510at2759"/>
<feature type="transmembrane region" description="Helical" evidence="1">
    <location>
        <begin position="120"/>
        <end position="148"/>
    </location>
</feature>
<name>A0A8B9HK02_ASTMX</name>
<evidence type="ECO:0000256" key="1">
    <source>
        <dbReference type="SAM" id="Phobius"/>
    </source>
</evidence>
<feature type="transmembrane region" description="Helical" evidence="1">
    <location>
        <begin position="48"/>
        <end position="66"/>
    </location>
</feature>
<feature type="transmembrane region" description="Helical" evidence="1">
    <location>
        <begin position="78"/>
        <end position="100"/>
    </location>
</feature>
<dbReference type="Ensembl" id="ENSAMXT00005014320.1">
    <property type="protein sequence ID" value="ENSAMXP00005012923.1"/>
    <property type="gene ID" value="ENSAMXG00005006976.1"/>
</dbReference>
<evidence type="ECO:0000313" key="2">
    <source>
        <dbReference type="Ensembl" id="ENSAMXP00005012923.1"/>
    </source>
</evidence>
<organism evidence="2 3">
    <name type="scientific">Astyanax mexicanus</name>
    <name type="common">Blind cave fish</name>
    <name type="synonym">Astyanax fasciatus mexicanus</name>
    <dbReference type="NCBI Taxonomy" id="7994"/>
    <lineage>
        <taxon>Eukaryota</taxon>
        <taxon>Metazoa</taxon>
        <taxon>Chordata</taxon>
        <taxon>Craniata</taxon>
        <taxon>Vertebrata</taxon>
        <taxon>Euteleostomi</taxon>
        <taxon>Actinopterygii</taxon>
        <taxon>Neopterygii</taxon>
        <taxon>Teleostei</taxon>
        <taxon>Ostariophysi</taxon>
        <taxon>Characiformes</taxon>
        <taxon>Characoidei</taxon>
        <taxon>Acestrorhamphidae</taxon>
        <taxon>Acestrorhamphinae</taxon>
        <taxon>Astyanax</taxon>
    </lineage>
</organism>
<dbReference type="PANTHER" id="PTHR33444">
    <property type="entry name" value="SI:DKEY-19B23.12-RELATED"/>
    <property type="match status" value="1"/>
</dbReference>